<dbReference type="InterPro" id="IPR000595">
    <property type="entry name" value="cNMP-bd_dom"/>
</dbReference>
<dbReference type="CDD" id="cd05401">
    <property type="entry name" value="NT_GlnE_GlnD_like"/>
    <property type="match status" value="1"/>
</dbReference>
<dbReference type="Gene3D" id="3.10.580.10">
    <property type="entry name" value="CBS-domain"/>
    <property type="match status" value="1"/>
</dbReference>
<dbReference type="InterPro" id="IPR014710">
    <property type="entry name" value="RmlC-like_jellyroll"/>
</dbReference>
<dbReference type="InterPro" id="IPR018821">
    <property type="entry name" value="DUF294_put_nucleoTrafse_sb-bd"/>
</dbReference>
<reference evidence="5 6" key="1">
    <citation type="submission" date="2016-10" db="EMBL/GenBank/DDBJ databases">
        <authorList>
            <person name="de Groot N.N."/>
        </authorList>
    </citation>
    <scope>NUCLEOTIDE SEQUENCE [LARGE SCALE GENOMIC DNA]</scope>
    <source>
        <strain evidence="5 6">R-24608</strain>
    </source>
</reference>
<dbReference type="SMART" id="SM00116">
    <property type="entry name" value="CBS"/>
    <property type="match status" value="1"/>
</dbReference>
<evidence type="ECO:0000259" key="3">
    <source>
        <dbReference type="PROSITE" id="PS50042"/>
    </source>
</evidence>
<dbReference type="Proteomes" id="UP000183656">
    <property type="component" value="Unassembled WGS sequence"/>
</dbReference>
<dbReference type="Pfam" id="PF00027">
    <property type="entry name" value="cNMP_binding"/>
    <property type="match status" value="1"/>
</dbReference>
<evidence type="ECO:0000256" key="1">
    <source>
        <dbReference type="ARBA" id="ARBA00023122"/>
    </source>
</evidence>
<sequence length="631" mass="68693">MRGSRSIGRPLQAWSKAWGVEYPAMPNAFNFSASPFDCLSPGEQALVRASVDIAYYPEGAVVLDVGAVPEHLFVIIKGYVTQTEGEEVQATYGPDDCFDGRGLVAGRVSSRFVVAEELVAYQLARATVQELIARNAAFGALLFSDLGHKLSTLAQRAEQHEMQSLLMARVDQAYLRPAHRVHAAADIVSVARLFHEERTTSVLVEGLPNAPEGLGIFTSTSLQRAILDGRSLHTLSVGELAAYPVVTVRASDTIGDAMALLLRARVHRLVVVDGAGRVLGLLRALDLFSFVANQSHLISVQIEQARDLEMLDRAAAQVTRLVSVLYRGGTRMALMAQLVQQLNARLFERAWQMIAPPELVANSCLFVMGSEGRGEQLLKTDQDNGLMLRDGYVPPPDLQDICERFSEALTCFGYPECKGGIMLRNAAWRGTVSEWSTRVRDWLLQPEGDSLMHLAIFLDAHAVAGDAALLAEVRQRLLQLATDSDPLIARFAMAVDAFGSPAGWWNRLLGLGEEGPVNLKKAGIFPIVHGVRSLALARRVMATGTAERIAALVADGTLDAGLGQELLQGLHFLMGLRLQAGLAELALKREVTGNVDPARLSSLERDLLKDALSAVKRFKAVLHHRLRLDVV</sequence>
<organism evidence="5 6">
    <name type="scientific">Paenacidovorax caeni</name>
    <dbReference type="NCBI Taxonomy" id="343013"/>
    <lineage>
        <taxon>Bacteria</taxon>
        <taxon>Pseudomonadati</taxon>
        <taxon>Pseudomonadota</taxon>
        <taxon>Betaproteobacteria</taxon>
        <taxon>Burkholderiales</taxon>
        <taxon>Comamonadaceae</taxon>
        <taxon>Paenacidovorax</taxon>
    </lineage>
</organism>
<accession>A0A1I7H834</accession>
<evidence type="ECO:0000313" key="6">
    <source>
        <dbReference type="Proteomes" id="UP000183656"/>
    </source>
</evidence>
<dbReference type="PROSITE" id="PS51371">
    <property type="entry name" value="CBS"/>
    <property type="match status" value="1"/>
</dbReference>
<feature type="domain" description="Cyclic nucleotide-binding" evidence="3">
    <location>
        <begin position="35"/>
        <end position="149"/>
    </location>
</feature>
<dbReference type="EMBL" id="FPBX01000009">
    <property type="protein sequence ID" value="SFU56871.1"/>
    <property type="molecule type" value="Genomic_DNA"/>
</dbReference>
<dbReference type="Pfam" id="PF10335">
    <property type="entry name" value="DUF294_C"/>
    <property type="match status" value="1"/>
</dbReference>
<dbReference type="SUPFAM" id="SSF51206">
    <property type="entry name" value="cAMP-binding domain-like"/>
    <property type="match status" value="1"/>
</dbReference>
<evidence type="ECO:0000313" key="5">
    <source>
        <dbReference type="EMBL" id="SFU56871.1"/>
    </source>
</evidence>
<gene>
    <name evidence="5" type="ORF">SAMN04489707_100937</name>
</gene>
<dbReference type="PROSITE" id="PS50042">
    <property type="entry name" value="CNMP_BINDING_3"/>
    <property type="match status" value="1"/>
</dbReference>
<dbReference type="GO" id="GO:0008773">
    <property type="term" value="F:[protein-PII] uridylyltransferase activity"/>
    <property type="evidence" value="ECO:0007669"/>
    <property type="project" value="InterPro"/>
</dbReference>
<dbReference type="SUPFAM" id="SSF54631">
    <property type="entry name" value="CBS-domain pair"/>
    <property type="match status" value="1"/>
</dbReference>
<dbReference type="STRING" id="343013.SAMN04489707_100937"/>
<dbReference type="PANTHER" id="PTHR43080">
    <property type="entry name" value="CBS DOMAIN-CONTAINING PROTEIN CBSX3, MITOCHONDRIAL"/>
    <property type="match status" value="1"/>
</dbReference>
<evidence type="ECO:0000259" key="4">
    <source>
        <dbReference type="PROSITE" id="PS51371"/>
    </source>
</evidence>
<dbReference type="InterPro" id="IPR000644">
    <property type="entry name" value="CBS_dom"/>
</dbReference>
<dbReference type="CDD" id="cd00038">
    <property type="entry name" value="CAP_ED"/>
    <property type="match status" value="1"/>
</dbReference>
<dbReference type="InterPro" id="IPR046342">
    <property type="entry name" value="CBS_dom_sf"/>
</dbReference>
<dbReference type="Gene3D" id="2.60.120.10">
    <property type="entry name" value="Jelly Rolls"/>
    <property type="match status" value="1"/>
</dbReference>
<keyword evidence="1 2" id="KW-0129">CBS domain</keyword>
<dbReference type="Pfam" id="PF03445">
    <property type="entry name" value="DUF294"/>
    <property type="match status" value="1"/>
</dbReference>
<proteinExistence type="predicted"/>
<evidence type="ECO:0000256" key="2">
    <source>
        <dbReference type="PROSITE-ProRule" id="PRU00703"/>
    </source>
</evidence>
<name>A0A1I7H834_9BURK</name>
<protein>
    <submittedName>
        <fullName evidence="5">CBS domain-containing protein</fullName>
    </submittedName>
</protein>
<keyword evidence="6" id="KW-1185">Reference proteome</keyword>
<dbReference type="InterPro" id="IPR005105">
    <property type="entry name" value="GlnD_Uridyltrans_N"/>
</dbReference>
<feature type="domain" description="CBS" evidence="4">
    <location>
        <begin position="241"/>
        <end position="298"/>
    </location>
</feature>
<dbReference type="PANTHER" id="PTHR43080:SF2">
    <property type="entry name" value="CBS DOMAIN-CONTAINING PROTEIN"/>
    <property type="match status" value="1"/>
</dbReference>
<dbReference type="InterPro" id="IPR018490">
    <property type="entry name" value="cNMP-bd_dom_sf"/>
</dbReference>
<dbReference type="InterPro" id="IPR051257">
    <property type="entry name" value="Diverse_CBS-Domain"/>
</dbReference>
<dbReference type="Pfam" id="PF00571">
    <property type="entry name" value="CBS"/>
    <property type="match status" value="1"/>
</dbReference>
<dbReference type="AlphaFoldDB" id="A0A1I7H834"/>